<proteinExistence type="predicted"/>
<reference evidence="1 2" key="1">
    <citation type="submission" date="2017-02" db="EMBL/GenBank/DDBJ databases">
        <title>Whole genome sequencing of Helicobacter bilis strain AAQJH.</title>
        <authorList>
            <person name="Conlan S."/>
            <person name="Thomas P.J."/>
            <person name="Mullikin J."/>
            <person name="Palmore T.N."/>
            <person name="Frank K.M."/>
            <person name="Segre J.A."/>
        </authorList>
    </citation>
    <scope>NUCLEOTIDE SEQUENCE [LARGE SCALE GENOMIC DNA]</scope>
    <source>
        <strain evidence="1 2">AAQJH</strain>
    </source>
</reference>
<evidence type="ECO:0000313" key="2">
    <source>
        <dbReference type="Proteomes" id="UP000188298"/>
    </source>
</evidence>
<dbReference type="KEGG" id="hbl:XJ32_08750"/>
<evidence type="ECO:0000313" key="1">
    <source>
        <dbReference type="EMBL" id="AQQ60165.1"/>
    </source>
</evidence>
<dbReference type="EMBL" id="CP019645">
    <property type="protein sequence ID" value="AQQ60165.1"/>
    <property type="molecule type" value="Genomic_DNA"/>
</dbReference>
<organism evidence="1 2">
    <name type="scientific">Helicobacter bilis</name>
    <dbReference type="NCBI Taxonomy" id="37372"/>
    <lineage>
        <taxon>Bacteria</taxon>
        <taxon>Pseudomonadati</taxon>
        <taxon>Campylobacterota</taxon>
        <taxon>Epsilonproteobacteria</taxon>
        <taxon>Campylobacterales</taxon>
        <taxon>Helicobacteraceae</taxon>
        <taxon>Helicobacter</taxon>
    </lineage>
</organism>
<gene>
    <name evidence="1" type="ORF">XJ32_08750</name>
</gene>
<dbReference type="AlphaFoldDB" id="A0A1Q2LIJ3"/>
<name>A0A1Q2LIJ3_9HELI</name>
<sequence length="74" mass="8609">MVLVNIEKGREKYIPQIKETLEKPQIAIQDESEFIFAKQIKDDLYLTSIGKDFDTHITIISNSPKKPIKQYKIS</sequence>
<protein>
    <submittedName>
        <fullName evidence="1">Uncharacterized protein</fullName>
    </submittedName>
</protein>
<accession>A0A1Q2LIJ3</accession>
<dbReference type="Proteomes" id="UP000188298">
    <property type="component" value="Chromosome"/>
</dbReference>